<dbReference type="Pfam" id="PF02894">
    <property type="entry name" value="GFO_IDH_MocA_C"/>
    <property type="match status" value="1"/>
</dbReference>
<sequence length="334" mass="37417">MKKLNVGIFGAGRIGQIHAMNLVNNPNIKIKRIVDPFADKLKDFEEKIGIKLETDPEVIFNDEEIEAVLICTPTDTHVDYIVKSAEKGKHIFCEKPVSLSDEESMRAYKAVKEAGVKFQIGVNRRYDRNFAYAKKLIDDGKVGELELVRVDSRDPEAPPLSYVKSSGGLFMDMTIHDFDMARFLTGKEVVEVYTQATVKCNKEIEGIDVDTAIINLRFEDDSIGVILNSRRAAYGYDQRVEAFGSKGTAMVENDLEANVIFADKDGYHAPNPEFFFLQRYTGAYNAEINDFADAVFNDRETSVTIEDAIMAQRIAIAAKESLDSGQAVKVRMID</sequence>
<feature type="domain" description="Gfo/Idh/MocA-like oxidoreductase N-terminal" evidence="3">
    <location>
        <begin position="4"/>
        <end position="121"/>
    </location>
</feature>
<evidence type="ECO:0000256" key="1">
    <source>
        <dbReference type="ARBA" id="ARBA00010928"/>
    </source>
</evidence>
<evidence type="ECO:0000256" key="2">
    <source>
        <dbReference type="ARBA" id="ARBA00023002"/>
    </source>
</evidence>
<dbReference type="Gene3D" id="3.40.50.720">
    <property type="entry name" value="NAD(P)-binding Rossmann-like Domain"/>
    <property type="match status" value="1"/>
</dbReference>
<dbReference type="RefSeq" id="WP_004837169.1">
    <property type="nucleotide sequence ID" value="NZ_CAMPNK010000031.1"/>
</dbReference>
<dbReference type="Proteomes" id="UP000070383">
    <property type="component" value="Unassembled WGS sequence"/>
</dbReference>
<dbReference type="InterPro" id="IPR036291">
    <property type="entry name" value="NAD(P)-bd_dom_sf"/>
</dbReference>
<dbReference type="SUPFAM" id="SSF51735">
    <property type="entry name" value="NAD(P)-binding Rossmann-fold domains"/>
    <property type="match status" value="1"/>
</dbReference>
<dbReference type="InterPro" id="IPR004104">
    <property type="entry name" value="Gfo/Idh/MocA-like_OxRdtase_C"/>
</dbReference>
<feature type="domain" description="Gfo/Idh/MocA-like oxidoreductase C-terminal" evidence="4">
    <location>
        <begin position="134"/>
        <end position="330"/>
    </location>
</feature>
<dbReference type="GO" id="GO:0016491">
    <property type="term" value="F:oxidoreductase activity"/>
    <property type="evidence" value="ECO:0007669"/>
    <property type="project" value="UniProtKB-KW"/>
</dbReference>
<dbReference type="GO" id="GO:0000166">
    <property type="term" value="F:nucleotide binding"/>
    <property type="evidence" value="ECO:0007669"/>
    <property type="project" value="InterPro"/>
</dbReference>
<evidence type="ECO:0000313" key="6">
    <source>
        <dbReference type="Proteomes" id="UP000070383"/>
    </source>
</evidence>
<keyword evidence="2" id="KW-0560">Oxidoreductase</keyword>
<dbReference type="STRING" id="33036.HMPREF3200_00846"/>
<dbReference type="SUPFAM" id="SSF55347">
    <property type="entry name" value="Glyceraldehyde-3-phosphate dehydrogenase-like, C-terminal domain"/>
    <property type="match status" value="1"/>
</dbReference>
<proteinExistence type="inferred from homology"/>
<evidence type="ECO:0000259" key="3">
    <source>
        <dbReference type="Pfam" id="PF01408"/>
    </source>
</evidence>
<dbReference type="Gene3D" id="3.30.360.10">
    <property type="entry name" value="Dihydrodipicolinate Reductase, domain 2"/>
    <property type="match status" value="1"/>
</dbReference>
<gene>
    <name evidence="5" type="ORF">HMPREF3200_00846</name>
</gene>
<dbReference type="PATRIC" id="fig|33036.3.peg.839"/>
<dbReference type="OrthoDB" id="9783105at2"/>
<reference evidence="6" key="1">
    <citation type="submission" date="2016-01" db="EMBL/GenBank/DDBJ databases">
        <authorList>
            <person name="Mitreva M."/>
            <person name="Pepin K.H."/>
            <person name="Mihindukulasuriya K.A."/>
            <person name="Fulton R."/>
            <person name="Fronick C."/>
            <person name="O'Laughlin M."/>
            <person name="Miner T."/>
            <person name="Herter B."/>
            <person name="Rosa B.A."/>
            <person name="Cordes M."/>
            <person name="Tomlinson C."/>
            <person name="Wollam A."/>
            <person name="Palsikar V.B."/>
            <person name="Mardis E.R."/>
            <person name="Wilson R.K."/>
        </authorList>
    </citation>
    <scope>NUCLEOTIDE SEQUENCE [LARGE SCALE GENOMIC DNA]</scope>
    <source>
        <strain evidence="6">MJR8151</strain>
    </source>
</reference>
<protein>
    <submittedName>
        <fullName evidence="5">Putative inositol 2-dehydrogenase</fullName>
    </submittedName>
</protein>
<dbReference type="PANTHER" id="PTHR42840:SF3">
    <property type="entry name" value="BINDING ROSSMANN FOLD OXIDOREDUCTASE, PUTATIVE (AFU_ORTHOLOGUE AFUA_2G10240)-RELATED"/>
    <property type="match status" value="1"/>
</dbReference>
<organism evidence="5 6">
    <name type="scientific">Anaerococcus tetradius</name>
    <dbReference type="NCBI Taxonomy" id="33036"/>
    <lineage>
        <taxon>Bacteria</taxon>
        <taxon>Bacillati</taxon>
        <taxon>Bacillota</taxon>
        <taxon>Tissierellia</taxon>
        <taxon>Tissierellales</taxon>
        <taxon>Peptoniphilaceae</taxon>
        <taxon>Anaerococcus</taxon>
    </lineage>
</organism>
<evidence type="ECO:0000259" key="4">
    <source>
        <dbReference type="Pfam" id="PF02894"/>
    </source>
</evidence>
<dbReference type="EMBL" id="LRPM01000030">
    <property type="protein sequence ID" value="KWZ78248.1"/>
    <property type="molecule type" value="Genomic_DNA"/>
</dbReference>
<evidence type="ECO:0000313" key="5">
    <source>
        <dbReference type="EMBL" id="KWZ78248.1"/>
    </source>
</evidence>
<dbReference type="PANTHER" id="PTHR42840">
    <property type="entry name" value="NAD(P)-BINDING ROSSMANN-FOLD SUPERFAMILY PROTEIN-RELATED"/>
    <property type="match status" value="1"/>
</dbReference>
<dbReference type="NCBIfam" id="TIGR04380">
    <property type="entry name" value="myo_inos_iolG"/>
    <property type="match status" value="1"/>
</dbReference>
<name>A0A133KFB8_9FIRM</name>
<keyword evidence="6" id="KW-1185">Reference proteome</keyword>
<dbReference type="Pfam" id="PF01408">
    <property type="entry name" value="GFO_IDH_MocA"/>
    <property type="match status" value="1"/>
</dbReference>
<dbReference type="AlphaFoldDB" id="A0A133KFB8"/>
<comment type="similarity">
    <text evidence="1">Belongs to the Gfo/Idh/MocA family.</text>
</comment>
<comment type="caution">
    <text evidence="5">The sequence shown here is derived from an EMBL/GenBank/DDBJ whole genome shotgun (WGS) entry which is preliminary data.</text>
</comment>
<accession>A0A133KFB8</accession>
<dbReference type="InterPro" id="IPR030827">
    <property type="entry name" value="Myo_inos_IolG"/>
</dbReference>
<dbReference type="InterPro" id="IPR000683">
    <property type="entry name" value="Gfo/Idh/MocA-like_OxRdtase_N"/>
</dbReference>